<sequence>MTNETVLWMLLLCLFPSCATDTVPIGTFITECQDRHFWMSIKSSFLGKKFRFDVQDGSGVHTLSGQPAAECGYTVVLDSLGDLVLRASYLACHVENEKDTAFRLLVWLVNTDVDGEETTYPLQLSCPLRHPWKPREIVCEENYMEVSTMKQVPTNIQKGMDWTPTPPVLLEEGLREWRVAFREPRNQQGGMERPPMKEQTLSVEMAQLLGYHIGTTETRVLLRCAYGSRLSYKLQEKGIEVEVVNATILYKHHWMLLKVDTSVACTTSKAYMDGDNILLRFPKILSSLVLPPHKDMGLRLGVERSFLSDCTTRQRGYDLQEQDGAVELRIPFGAEGGFIKSQVVDGQYTQSYFLDLFYMLQWEDFQWSLTEYRSFRPLSVHLPKPPVLVNETSLSESMFSVSLGLFPLDVSLSSVTVGDRPMSWVEAEQMGVHLAHVPFPNGSHAYLLQTPFSHPLVTQQYLGEGYRRYTLVLTFVLSVPPNSDLYQHPATVEADVQDVVLPRVEGGCTAKGVRLLLHNGTMDSQWEVYVGGRRLDWELVELGGYALETRQDYFSMLVPLYALGMAYEGLSLQGLVVTISVTFVDRETAREEHSFNQRCVFPVKELLVCLPDNTALVIVDTSSRTQTPPVEPKLTSLLDPTCVPVETKGARALYTFSLDSCGTVTTLEEDYIIYTNKVQFWPKVPVGLKTLKSPYSQFSVPVGCVHPVNGTRMLTIYQPRTLQTWPYVLASVSHHNHPRAEPHPFIGGRKRNKLPAVG</sequence>
<reference evidence="6 7" key="1">
    <citation type="submission" date="2024-06" db="EMBL/GenBank/DDBJ databases">
        <authorList>
            <person name="Pan Q."/>
            <person name="Wen M."/>
            <person name="Jouanno E."/>
            <person name="Zahm M."/>
            <person name="Klopp C."/>
            <person name="Cabau C."/>
            <person name="Louis A."/>
            <person name="Berthelot C."/>
            <person name="Parey E."/>
            <person name="Roest Crollius H."/>
            <person name="Montfort J."/>
            <person name="Robinson-Rechavi M."/>
            <person name="Bouchez O."/>
            <person name="Lampietro C."/>
            <person name="Lopez Roques C."/>
            <person name="Donnadieu C."/>
            <person name="Postlethwait J."/>
            <person name="Bobe J."/>
            <person name="Verreycken H."/>
            <person name="Guiguen Y."/>
        </authorList>
    </citation>
    <scope>NUCLEOTIDE SEQUENCE [LARGE SCALE GENOMIC DNA]</scope>
    <source>
        <strain evidence="6">Up_M1</strain>
        <tissue evidence="6">Testis</tissue>
    </source>
</reference>
<evidence type="ECO:0000256" key="2">
    <source>
        <dbReference type="ARBA" id="ARBA00022525"/>
    </source>
</evidence>
<feature type="domain" description="ZP" evidence="5">
    <location>
        <begin position="608"/>
        <end position="758"/>
    </location>
</feature>
<dbReference type="EMBL" id="JAGEUA010000003">
    <property type="protein sequence ID" value="KAL0993768.1"/>
    <property type="molecule type" value="Genomic_DNA"/>
</dbReference>
<dbReference type="Pfam" id="PF22821">
    <property type="entry name" value="ZP1_ZP4_Ig-like"/>
    <property type="match status" value="1"/>
</dbReference>
<organism evidence="6 7">
    <name type="scientific">Umbra pygmaea</name>
    <name type="common">Eastern mudminnow</name>
    <dbReference type="NCBI Taxonomy" id="75934"/>
    <lineage>
        <taxon>Eukaryota</taxon>
        <taxon>Metazoa</taxon>
        <taxon>Chordata</taxon>
        <taxon>Craniata</taxon>
        <taxon>Vertebrata</taxon>
        <taxon>Euteleostomi</taxon>
        <taxon>Actinopterygii</taxon>
        <taxon>Neopterygii</taxon>
        <taxon>Teleostei</taxon>
        <taxon>Protacanthopterygii</taxon>
        <taxon>Esociformes</taxon>
        <taxon>Umbridae</taxon>
        <taxon>Umbra</taxon>
    </lineage>
</organism>
<evidence type="ECO:0000313" key="7">
    <source>
        <dbReference type="Proteomes" id="UP001557470"/>
    </source>
</evidence>
<evidence type="ECO:0000259" key="5">
    <source>
        <dbReference type="PROSITE" id="PS51034"/>
    </source>
</evidence>
<dbReference type="AlphaFoldDB" id="A0ABD0X388"/>
<keyword evidence="7" id="KW-1185">Reference proteome</keyword>
<accession>A0ABD0X388</accession>
<dbReference type="PANTHER" id="PTHR47130">
    <property type="entry name" value="SI:DKEY-19B23.11-RELATED"/>
    <property type="match status" value="1"/>
</dbReference>
<dbReference type="InterPro" id="IPR001507">
    <property type="entry name" value="ZP_dom"/>
</dbReference>
<evidence type="ECO:0000256" key="4">
    <source>
        <dbReference type="SAM" id="SignalP"/>
    </source>
</evidence>
<dbReference type="GO" id="GO:0005576">
    <property type="term" value="C:extracellular region"/>
    <property type="evidence" value="ECO:0007669"/>
    <property type="project" value="UniProtKB-SubCell"/>
</dbReference>
<dbReference type="PANTHER" id="PTHR47130:SF1">
    <property type="entry name" value="ZP DOMAIN-CONTAINING PROTEIN"/>
    <property type="match status" value="1"/>
</dbReference>
<dbReference type="Gene3D" id="2.60.40.3210">
    <property type="entry name" value="Zona pellucida, ZP-N domain"/>
    <property type="match status" value="1"/>
</dbReference>
<feature type="signal peptide" evidence="4">
    <location>
        <begin position="1"/>
        <end position="20"/>
    </location>
</feature>
<dbReference type="PROSITE" id="PS51034">
    <property type="entry name" value="ZP_2"/>
    <property type="match status" value="1"/>
</dbReference>
<dbReference type="Proteomes" id="UP001557470">
    <property type="component" value="Unassembled WGS sequence"/>
</dbReference>
<dbReference type="InterPro" id="IPR054554">
    <property type="entry name" value="ZP1/4_Ig-like"/>
</dbReference>
<dbReference type="InterPro" id="IPR055356">
    <property type="entry name" value="ZP-N"/>
</dbReference>
<name>A0ABD0X388_UMBPY</name>
<comment type="subcellular location">
    <subcellularLocation>
        <location evidence="1">Secreted</location>
    </subcellularLocation>
</comment>
<keyword evidence="2" id="KW-0964">Secreted</keyword>
<dbReference type="InterPro" id="IPR058876">
    <property type="entry name" value="Ig-like_ZP"/>
</dbReference>
<gene>
    <name evidence="6" type="ORF">UPYG_G00113710</name>
</gene>
<keyword evidence="3 4" id="KW-0732">Signal</keyword>
<protein>
    <recommendedName>
        <fullName evidence="5">ZP domain-containing protein</fullName>
    </recommendedName>
</protein>
<evidence type="ECO:0000256" key="3">
    <source>
        <dbReference type="ARBA" id="ARBA00022729"/>
    </source>
</evidence>
<dbReference type="Pfam" id="PF26562">
    <property type="entry name" value="Ig-like"/>
    <property type="match status" value="1"/>
</dbReference>
<evidence type="ECO:0000313" key="6">
    <source>
        <dbReference type="EMBL" id="KAL0993768.1"/>
    </source>
</evidence>
<dbReference type="Pfam" id="PF23344">
    <property type="entry name" value="ZP-N"/>
    <property type="match status" value="1"/>
</dbReference>
<proteinExistence type="predicted"/>
<evidence type="ECO:0000256" key="1">
    <source>
        <dbReference type="ARBA" id="ARBA00004613"/>
    </source>
</evidence>
<feature type="chain" id="PRO_5044895639" description="ZP domain-containing protein" evidence="4">
    <location>
        <begin position="21"/>
        <end position="758"/>
    </location>
</feature>
<comment type="caution">
    <text evidence="6">The sequence shown here is derived from an EMBL/GenBank/DDBJ whole genome shotgun (WGS) entry which is preliminary data.</text>
</comment>